<evidence type="ECO:0000313" key="2">
    <source>
        <dbReference type="Proteomes" id="UP000027064"/>
    </source>
</evidence>
<comment type="caution">
    <text evidence="1">The sequence shown here is derived from an EMBL/GenBank/DDBJ whole genome shotgun (WGS) entry which is preliminary data.</text>
</comment>
<dbReference type="RefSeq" id="WP_035661789.1">
    <property type="nucleotide sequence ID" value="NZ_JNCA01000030.1"/>
</dbReference>
<proteinExistence type="predicted"/>
<organism evidence="1 2">
    <name type="scientific">Flavobacterium seoulense</name>
    <dbReference type="NCBI Taxonomy" id="1492738"/>
    <lineage>
        <taxon>Bacteria</taxon>
        <taxon>Pseudomonadati</taxon>
        <taxon>Bacteroidota</taxon>
        <taxon>Flavobacteriia</taxon>
        <taxon>Flavobacteriales</taxon>
        <taxon>Flavobacteriaceae</taxon>
        <taxon>Flavobacterium</taxon>
    </lineage>
</organism>
<keyword evidence="2" id="KW-1185">Reference proteome</keyword>
<dbReference type="EMBL" id="JNCA01000030">
    <property type="protein sequence ID" value="KDN53955.1"/>
    <property type="molecule type" value="Genomic_DNA"/>
</dbReference>
<dbReference type="Gene3D" id="2.60.120.10">
    <property type="entry name" value="Jelly Rolls"/>
    <property type="match status" value="1"/>
</dbReference>
<dbReference type="STRING" id="1492738.FEM21_28930"/>
<name>A0A066WTF5_9FLAO</name>
<dbReference type="eggNOG" id="COG1898">
    <property type="taxonomic scope" value="Bacteria"/>
</dbReference>
<gene>
    <name evidence="1" type="ORF">FEM21_28930</name>
</gene>
<accession>A0A066WTF5</accession>
<dbReference type="InterPro" id="IPR011051">
    <property type="entry name" value="RmlC_Cupin_sf"/>
</dbReference>
<reference evidence="1 2" key="1">
    <citation type="submission" date="2014-05" db="EMBL/GenBank/DDBJ databases">
        <title>Genome Sequence of Flavobacterium sp. EM1321.</title>
        <authorList>
            <person name="Shin S.-K."/>
            <person name="Yi H."/>
        </authorList>
    </citation>
    <scope>NUCLEOTIDE SEQUENCE [LARGE SCALE GENOMIC DNA]</scope>
    <source>
        <strain evidence="1 2">EM1321</strain>
    </source>
</reference>
<dbReference type="AlphaFoldDB" id="A0A066WTF5"/>
<dbReference type="PATRIC" id="fig|1492738.3.peg.2881"/>
<dbReference type="Proteomes" id="UP000027064">
    <property type="component" value="Unassembled WGS sequence"/>
</dbReference>
<dbReference type="OrthoDB" id="9800680at2"/>
<dbReference type="InterPro" id="IPR014710">
    <property type="entry name" value="RmlC-like_jellyroll"/>
</dbReference>
<dbReference type="SUPFAM" id="SSF51182">
    <property type="entry name" value="RmlC-like cupins"/>
    <property type="match status" value="1"/>
</dbReference>
<protein>
    <recommendedName>
        <fullName evidence="3">dTDP-4-dehydrorhamnose 3,5-epimerase</fullName>
    </recommendedName>
</protein>
<sequence length="147" mass="16814">MDKINIEGVLLTPLKKIHHPKGDVFHGMKKSDAGYYGFGEAYFSTIHFQDVKPWKKHLEMTLNFVVPLGEIRFVIYDDRDESVTKNNFFDVTLGSNAYQRITIPPGVWVAFSGVGSGFNLLLNLANLEHNPAEVERKEELSEIPYQW</sequence>
<evidence type="ECO:0000313" key="1">
    <source>
        <dbReference type="EMBL" id="KDN53955.1"/>
    </source>
</evidence>
<evidence type="ECO:0008006" key="3">
    <source>
        <dbReference type="Google" id="ProtNLM"/>
    </source>
</evidence>